<evidence type="ECO:0000256" key="1">
    <source>
        <dbReference type="PROSITE-ProRule" id="PRU00325"/>
    </source>
</evidence>
<dbReference type="InterPro" id="IPR058431">
    <property type="entry name" value="DUF8118"/>
</dbReference>
<gene>
    <name evidence="3" type="ORF">GCM10025751_32920</name>
</gene>
<evidence type="ECO:0000313" key="4">
    <source>
        <dbReference type="Proteomes" id="UP001501729"/>
    </source>
</evidence>
<evidence type="ECO:0000259" key="2">
    <source>
        <dbReference type="PROSITE" id="PS50966"/>
    </source>
</evidence>
<dbReference type="GO" id="GO:0008270">
    <property type="term" value="F:zinc ion binding"/>
    <property type="evidence" value="ECO:0007669"/>
    <property type="project" value="UniProtKB-KW"/>
</dbReference>
<dbReference type="Pfam" id="PF26435">
    <property type="entry name" value="DUF8118"/>
    <property type="match status" value="1"/>
</dbReference>
<evidence type="ECO:0000313" key="3">
    <source>
        <dbReference type="EMBL" id="GAA5054419.1"/>
    </source>
</evidence>
<dbReference type="GeneID" id="68616661"/>
<reference evidence="3 4" key="1">
    <citation type="journal article" date="2019" name="Int. J. Syst. Evol. Microbiol.">
        <title>The Global Catalogue of Microorganisms (GCM) 10K type strain sequencing project: providing services to taxonomists for standard genome sequencing and annotation.</title>
        <authorList>
            <consortium name="The Broad Institute Genomics Platform"/>
            <consortium name="The Broad Institute Genome Sequencing Center for Infectious Disease"/>
            <person name="Wu L."/>
            <person name="Ma J."/>
        </authorList>
    </citation>
    <scope>NUCLEOTIDE SEQUENCE [LARGE SCALE GENOMIC DNA]</scope>
    <source>
        <strain evidence="3 4">JCM 17504</strain>
    </source>
</reference>
<comment type="caution">
    <text evidence="3">The sequence shown here is derived from an EMBL/GenBank/DDBJ whole genome shotgun (WGS) entry which is preliminary data.</text>
</comment>
<protein>
    <recommendedName>
        <fullName evidence="2">SWIM-type domain-containing protein</fullName>
    </recommendedName>
</protein>
<sequence length="87" mass="9493">MTLDDVTGDVMACTCPHHVHRSAFCKHMAGVEIATADGTLEAFPSDDERISAPYTGYDKYSNVDHTFWQCDGCGAEAIWKSALTDCC</sequence>
<name>A0AAV3UK01_9EURY</name>
<dbReference type="EMBL" id="BAABKX010000013">
    <property type="protein sequence ID" value="GAA5054419.1"/>
    <property type="molecule type" value="Genomic_DNA"/>
</dbReference>
<dbReference type="RefSeq" id="WP_227778363.1">
    <property type="nucleotide sequence ID" value="NZ_BAABKX010000013.1"/>
</dbReference>
<dbReference type="PROSITE" id="PS50966">
    <property type="entry name" value="ZF_SWIM"/>
    <property type="match status" value="1"/>
</dbReference>
<keyword evidence="1" id="KW-0863">Zinc-finger</keyword>
<proteinExistence type="predicted"/>
<accession>A0AAV3UK01</accession>
<keyword evidence="1" id="KW-0479">Metal-binding</keyword>
<keyword evidence="1" id="KW-0862">Zinc</keyword>
<dbReference type="InterPro" id="IPR007527">
    <property type="entry name" value="Znf_SWIM"/>
</dbReference>
<feature type="domain" description="SWIM-type" evidence="2">
    <location>
        <begin position="4"/>
        <end position="36"/>
    </location>
</feature>
<dbReference type="AlphaFoldDB" id="A0AAV3UK01"/>
<organism evidence="3 4">
    <name type="scientific">Haladaptatus pallidirubidus</name>
    <dbReference type="NCBI Taxonomy" id="1008152"/>
    <lineage>
        <taxon>Archaea</taxon>
        <taxon>Methanobacteriati</taxon>
        <taxon>Methanobacteriota</taxon>
        <taxon>Stenosarchaea group</taxon>
        <taxon>Halobacteria</taxon>
        <taxon>Halobacteriales</taxon>
        <taxon>Haladaptataceae</taxon>
        <taxon>Haladaptatus</taxon>
    </lineage>
</organism>
<dbReference type="Proteomes" id="UP001501729">
    <property type="component" value="Unassembled WGS sequence"/>
</dbReference>
<keyword evidence="4" id="KW-1185">Reference proteome</keyword>